<proteinExistence type="inferred from homology"/>
<feature type="compositionally biased region" description="Low complexity" evidence="2">
    <location>
        <begin position="330"/>
        <end position="342"/>
    </location>
</feature>
<dbReference type="PANTHER" id="PTHR11960:SF73">
    <property type="entry name" value="TRANSLATION INITIATION FACTOR 4E, PUTATIVE-RELATED"/>
    <property type="match status" value="1"/>
</dbReference>
<dbReference type="InParanoid" id="A0A067PFU8"/>
<dbReference type="Gene3D" id="3.30.760.10">
    <property type="entry name" value="RNA Cap, Translation Initiation Factor Eif4e"/>
    <property type="match status" value="1"/>
</dbReference>
<evidence type="ECO:0000313" key="3">
    <source>
        <dbReference type="EMBL" id="KDQ53788.1"/>
    </source>
</evidence>
<feature type="region of interest" description="Disordered" evidence="2">
    <location>
        <begin position="314"/>
        <end position="350"/>
    </location>
</feature>
<evidence type="ECO:0000256" key="1">
    <source>
        <dbReference type="RuleBase" id="RU004374"/>
    </source>
</evidence>
<dbReference type="GO" id="GO:0000340">
    <property type="term" value="F:RNA 7-methylguanosine cap binding"/>
    <property type="evidence" value="ECO:0007669"/>
    <property type="project" value="TreeGrafter"/>
</dbReference>
<reference evidence="4" key="1">
    <citation type="journal article" date="2014" name="Proc. Natl. Acad. Sci. U.S.A.">
        <title>Extensive sampling of basidiomycete genomes demonstrates inadequacy of the white-rot/brown-rot paradigm for wood decay fungi.</title>
        <authorList>
            <person name="Riley R."/>
            <person name="Salamov A.A."/>
            <person name="Brown D.W."/>
            <person name="Nagy L.G."/>
            <person name="Floudas D."/>
            <person name="Held B.W."/>
            <person name="Levasseur A."/>
            <person name="Lombard V."/>
            <person name="Morin E."/>
            <person name="Otillar R."/>
            <person name="Lindquist E.A."/>
            <person name="Sun H."/>
            <person name="LaButti K.M."/>
            <person name="Schmutz J."/>
            <person name="Jabbour D."/>
            <person name="Luo H."/>
            <person name="Baker S.E."/>
            <person name="Pisabarro A.G."/>
            <person name="Walton J.D."/>
            <person name="Blanchette R.A."/>
            <person name="Henrissat B."/>
            <person name="Martin F."/>
            <person name="Cullen D."/>
            <person name="Hibbett D.S."/>
            <person name="Grigoriev I.V."/>
        </authorList>
    </citation>
    <scope>NUCLEOTIDE SEQUENCE [LARGE SCALE GENOMIC DNA]</scope>
    <source>
        <strain evidence="4">MUCL 33604</strain>
    </source>
</reference>
<sequence>MHPTPNSEASPVARPRRAASLLRTGSTTTSPLPLPTPPSEKLKQHNLENLNAATVTSSPVVERKLKVGYKNIPSLDAITARLAKARTLSIDGSPKLPDAETIEDPRLQNTLPRSKTSIPFTPAPPPDATSTTAMIHADASGSTDYEAGLTIVGEFSAVEIFCRYFNWLKPPSKFERNYNYHLFKSGIKSMWENPANANGGKWMLTMKGNPALLDRCWSWLAMALVGEELEDDGDGEGGDMICGAVVSFRSKVDRIQLWTRGKDDVERLNAIAKKMVKLLDTSEADAIGSEFQYNTEDRPPPSKFLAIQTQPQSSYRASFHGGPPSGKGYASPASGPGEAPAPMSAPPGAPGSAFGSLQLEVGVCLEFGLRSVLSEAGACPTFGCVFPPDQTDFLVGQKFDIRLEVHAPVYG</sequence>
<keyword evidence="1" id="KW-0648">Protein biosynthesis</keyword>
<keyword evidence="1" id="KW-0694">RNA-binding</keyword>
<dbReference type="STRING" id="933084.A0A067PFU8"/>
<dbReference type="GO" id="GO:0016281">
    <property type="term" value="C:eukaryotic translation initiation factor 4F complex"/>
    <property type="evidence" value="ECO:0007669"/>
    <property type="project" value="TreeGrafter"/>
</dbReference>
<dbReference type="HOGENOM" id="CLU_042809_0_0_1"/>
<accession>A0A067PFU8</accession>
<evidence type="ECO:0000256" key="2">
    <source>
        <dbReference type="SAM" id="MobiDB-lite"/>
    </source>
</evidence>
<dbReference type="PANTHER" id="PTHR11960">
    <property type="entry name" value="EUKARYOTIC TRANSLATION INITIATION FACTOR 4E RELATED"/>
    <property type="match status" value="1"/>
</dbReference>
<feature type="compositionally biased region" description="Low complexity" evidence="2">
    <location>
        <begin position="9"/>
        <end position="31"/>
    </location>
</feature>
<dbReference type="EMBL" id="KL197732">
    <property type="protein sequence ID" value="KDQ53788.1"/>
    <property type="molecule type" value="Genomic_DNA"/>
</dbReference>
<dbReference type="InterPro" id="IPR001040">
    <property type="entry name" value="TIF_eIF_4E"/>
</dbReference>
<dbReference type="Pfam" id="PF01652">
    <property type="entry name" value="IF4E"/>
    <property type="match status" value="1"/>
</dbReference>
<keyword evidence="4" id="KW-1185">Reference proteome</keyword>
<gene>
    <name evidence="3" type="ORF">JAAARDRAFT_197227</name>
</gene>
<protein>
    <recommendedName>
        <fullName evidence="5">Translation initiation factor eIF4e</fullName>
    </recommendedName>
</protein>
<evidence type="ECO:0008006" key="5">
    <source>
        <dbReference type="Google" id="ProtNLM"/>
    </source>
</evidence>
<dbReference type="InterPro" id="IPR023398">
    <property type="entry name" value="TIF_eIF4e-like"/>
</dbReference>
<dbReference type="Proteomes" id="UP000027265">
    <property type="component" value="Unassembled WGS sequence"/>
</dbReference>
<organism evidence="3 4">
    <name type="scientific">Jaapia argillacea MUCL 33604</name>
    <dbReference type="NCBI Taxonomy" id="933084"/>
    <lineage>
        <taxon>Eukaryota</taxon>
        <taxon>Fungi</taxon>
        <taxon>Dikarya</taxon>
        <taxon>Basidiomycota</taxon>
        <taxon>Agaricomycotina</taxon>
        <taxon>Agaricomycetes</taxon>
        <taxon>Agaricomycetidae</taxon>
        <taxon>Jaapiales</taxon>
        <taxon>Jaapiaceae</taxon>
        <taxon>Jaapia</taxon>
    </lineage>
</organism>
<evidence type="ECO:0000313" key="4">
    <source>
        <dbReference type="Proteomes" id="UP000027265"/>
    </source>
</evidence>
<dbReference type="SUPFAM" id="SSF55418">
    <property type="entry name" value="eIF4e-like"/>
    <property type="match status" value="1"/>
</dbReference>
<keyword evidence="1" id="KW-0396">Initiation factor</keyword>
<dbReference type="GO" id="GO:0003743">
    <property type="term" value="F:translation initiation factor activity"/>
    <property type="evidence" value="ECO:0007669"/>
    <property type="project" value="UniProtKB-KW"/>
</dbReference>
<dbReference type="AlphaFoldDB" id="A0A067PFU8"/>
<name>A0A067PFU8_9AGAM</name>
<comment type="similarity">
    <text evidence="1">Belongs to the eukaryotic initiation factor 4E family.</text>
</comment>
<feature type="region of interest" description="Disordered" evidence="2">
    <location>
        <begin position="1"/>
        <end position="41"/>
    </location>
</feature>
<dbReference type="OrthoDB" id="590761at2759"/>